<keyword evidence="4" id="KW-0274">FAD</keyword>
<dbReference type="InterPro" id="IPR031656">
    <property type="entry name" value="DAO_C"/>
</dbReference>
<dbReference type="Proteomes" id="UP000178187">
    <property type="component" value="Unassembled WGS sequence"/>
</dbReference>
<reference evidence="8 9" key="1">
    <citation type="journal article" date="2016" name="Nat. Commun.">
        <title>Thousands of microbial genomes shed light on interconnected biogeochemical processes in an aquifer system.</title>
        <authorList>
            <person name="Anantharaman K."/>
            <person name="Brown C.T."/>
            <person name="Hug L.A."/>
            <person name="Sharon I."/>
            <person name="Castelle C.J."/>
            <person name="Probst A.J."/>
            <person name="Thomas B.C."/>
            <person name="Singh A."/>
            <person name="Wilkins M.J."/>
            <person name="Karaoz U."/>
            <person name="Brodie E.L."/>
            <person name="Williams K.H."/>
            <person name="Hubbard S.S."/>
            <person name="Banfield J.F."/>
        </authorList>
    </citation>
    <scope>NUCLEOTIDE SEQUENCE [LARGE SCALE GENOMIC DNA]</scope>
</reference>
<dbReference type="PANTHER" id="PTHR11985:SF15">
    <property type="entry name" value="GLYCEROL-3-PHOSPHATE DEHYDROGENASE, MITOCHONDRIAL"/>
    <property type="match status" value="1"/>
</dbReference>
<evidence type="ECO:0000259" key="6">
    <source>
        <dbReference type="Pfam" id="PF01266"/>
    </source>
</evidence>
<dbReference type="GO" id="GO:0046168">
    <property type="term" value="P:glycerol-3-phosphate catabolic process"/>
    <property type="evidence" value="ECO:0007669"/>
    <property type="project" value="TreeGrafter"/>
</dbReference>
<evidence type="ECO:0000256" key="2">
    <source>
        <dbReference type="ARBA" id="ARBA00007330"/>
    </source>
</evidence>
<dbReference type="EMBL" id="MHFR01000050">
    <property type="protein sequence ID" value="OGW96409.1"/>
    <property type="molecule type" value="Genomic_DNA"/>
</dbReference>
<dbReference type="InterPro" id="IPR000447">
    <property type="entry name" value="G3P_DH_FAD-dep"/>
</dbReference>
<feature type="domain" description="FAD dependent oxidoreductase" evidence="6">
    <location>
        <begin position="7"/>
        <end position="362"/>
    </location>
</feature>
<evidence type="ECO:0000256" key="3">
    <source>
        <dbReference type="ARBA" id="ARBA00022630"/>
    </source>
</evidence>
<dbReference type="Gene3D" id="1.10.8.870">
    <property type="entry name" value="Alpha-glycerophosphate oxidase, cap domain"/>
    <property type="match status" value="1"/>
</dbReference>
<dbReference type="Pfam" id="PF16901">
    <property type="entry name" value="DAO_C"/>
    <property type="match status" value="1"/>
</dbReference>
<dbReference type="Gene3D" id="3.50.50.60">
    <property type="entry name" value="FAD/NAD(P)-binding domain"/>
    <property type="match status" value="1"/>
</dbReference>
<dbReference type="SUPFAM" id="SSF51905">
    <property type="entry name" value="FAD/NAD(P)-binding domain"/>
    <property type="match status" value="1"/>
</dbReference>
<evidence type="ECO:0000256" key="4">
    <source>
        <dbReference type="ARBA" id="ARBA00022827"/>
    </source>
</evidence>
<keyword evidence="5" id="KW-0560">Oxidoreductase</keyword>
<comment type="cofactor">
    <cofactor evidence="1">
        <name>FAD</name>
        <dbReference type="ChEBI" id="CHEBI:57692"/>
    </cofactor>
</comment>
<accession>A0A1G1KV11</accession>
<dbReference type="InterPro" id="IPR006076">
    <property type="entry name" value="FAD-dep_OxRdtase"/>
</dbReference>
<dbReference type="GO" id="GO:0004368">
    <property type="term" value="F:glycerol-3-phosphate dehydrogenase (quinone) activity"/>
    <property type="evidence" value="ECO:0007669"/>
    <property type="project" value="InterPro"/>
</dbReference>
<evidence type="ECO:0000313" key="8">
    <source>
        <dbReference type="EMBL" id="OGW96409.1"/>
    </source>
</evidence>
<evidence type="ECO:0000256" key="1">
    <source>
        <dbReference type="ARBA" id="ARBA00001974"/>
    </source>
</evidence>
<evidence type="ECO:0000313" key="9">
    <source>
        <dbReference type="Proteomes" id="UP000178187"/>
    </source>
</evidence>
<gene>
    <name evidence="8" type="ORF">A3G33_00325</name>
</gene>
<organism evidence="8 9">
    <name type="scientific">Candidatus Danuiimicrobium aquiferis</name>
    <dbReference type="NCBI Taxonomy" id="1801832"/>
    <lineage>
        <taxon>Bacteria</taxon>
        <taxon>Pseudomonadati</taxon>
        <taxon>Candidatus Omnitrophota</taxon>
        <taxon>Candidatus Danuiimicrobium</taxon>
    </lineage>
</organism>
<comment type="similarity">
    <text evidence="2">Belongs to the FAD-dependent glycerol-3-phosphate dehydrogenase family.</text>
</comment>
<sequence>MARSHYDLLVVGGGINGAAVAHIAQKSGLKTALIDKGDFASGTSSKSTKLIHGGIRYLENMEFGLVKESLKERYIQLRSAPFLVKSLAFVIPVYKGDRRPLWMMRLGVFLYDFLAGKLSVQHHEELNVHEIVRLIPGIKHEGLEGGVLYYDAQMDDARLCLENILAAAEVGADVANYIDVVSFIKQNGKVAGVKCHDLIKHALFEIRAEKIICAVGPWTNRLLKLDDPNVPDKVRTTKGIHLVYRGRISDRALLLPTQKDKRIFFMIPWMKNTLIGTTDTDYEGDPDQVTVEESDIEYLFEGARRVFPNREFRKQDIVTSFAGLRPLVRKWGRPSDVSRKHVIFQSKSGITFVIGGKYTTYRKIARDCVKKATGRILRAPFRLYGKAVTEIEPAQVAKEYGIELETAKALISKYGSKYVDVLAFTKRDPSLKEKFCNCNPFIKAQIVYSLTVEMAQTADDILARRLSISYFPCESNQCKRVVQQLVQTYRR</sequence>
<dbReference type="AlphaFoldDB" id="A0A1G1KV11"/>
<evidence type="ECO:0008006" key="10">
    <source>
        <dbReference type="Google" id="ProtNLM"/>
    </source>
</evidence>
<dbReference type="PANTHER" id="PTHR11985">
    <property type="entry name" value="GLYCEROL-3-PHOSPHATE DEHYDROGENASE"/>
    <property type="match status" value="1"/>
</dbReference>
<keyword evidence="3" id="KW-0285">Flavoprotein</keyword>
<dbReference type="Gene3D" id="3.30.9.10">
    <property type="entry name" value="D-Amino Acid Oxidase, subunit A, domain 2"/>
    <property type="match status" value="1"/>
</dbReference>
<dbReference type="PRINTS" id="PR01001">
    <property type="entry name" value="FADG3PDH"/>
</dbReference>
<proteinExistence type="inferred from homology"/>
<name>A0A1G1KV11_9BACT</name>
<comment type="caution">
    <text evidence="8">The sequence shown here is derived from an EMBL/GenBank/DDBJ whole genome shotgun (WGS) entry which is preliminary data.</text>
</comment>
<feature type="domain" description="Alpha-glycerophosphate oxidase C-terminal" evidence="7">
    <location>
        <begin position="383"/>
        <end position="487"/>
    </location>
</feature>
<dbReference type="InterPro" id="IPR038299">
    <property type="entry name" value="DAO_C_sf"/>
</dbReference>
<dbReference type="Pfam" id="PF01266">
    <property type="entry name" value="DAO"/>
    <property type="match status" value="1"/>
</dbReference>
<dbReference type="InterPro" id="IPR036188">
    <property type="entry name" value="FAD/NAD-bd_sf"/>
</dbReference>
<evidence type="ECO:0000256" key="5">
    <source>
        <dbReference type="ARBA" id="ARBA00023002"/>
    </source>
</evidence>
<dbReference type="PROSITE" id="PS00978">
    <property type="entry name" value="FAD_G3PDH_2"/>
    <property type="match status" value="1"/>
</dbReference>
<evidence type="ECO:0000259" key="7">
    <source>
        <dbReference type="Pfam" id="PF16901"/>
    </source>
</evidence>
<protein>
    <recommendedName>
        <fullName evidence="10">FAD dependent oxidoreductase domain-containing protein</fullName>
    </recommendedName>
</protein>